<evidence type="ECO:0008006" key="3">
    <source>
        <dbReference type="Google" id="ProtNLM"/>
    </source>
</evidence>
<protein>
    <recommendedName>
        <fullName evidence="3">Serine protease</fullName>
    </recommendedName>
</protein>
<dbReference type="InterPro" id="IPR009003">
    <property type="entry name" value="Peptidase_S1_PA"/>
</dbReference>
<evidence type="ECO:0000313" key="2">
    <source>
        <dbReference type="Proteomes" id="UP000297762"/>
    </source>
</evidence>
<dbReference type="EMBL" id="RQGF01000035">
    <property type="protein sequence ID" value="TGL58706.1"/>
    <property type="molecule type" value="Genomic_DNA"/>
</dbReference>
<reference evidence="1" key="1">
    <citation type="journal article" date="2019" name="PLoS Negl. Trop. Dis.">
        <title>Revisiting the worldwide diversity of Leptospira species in the environment.</title>
        <authorList>
            <person name="Vincent A.T."/>
            <person name="Schiettekatte O."/>
            <person name="Bourhy P."/>
            <person name="Veyrier F.J."/>
            <person name="Picardeau M."/>
        </authorList>
    </citation>
    <scope>NUCLEOTIDE SEQUENCE [LARGE SCALE GENOMIC DNA]</scope>
    <source>
        <strain evidence="1">201702455</strain>
    </source>
</reference>
<sequence>MNKFDFSSLRTIQIERSIKRDGPINGIGSGFLGKLDNQVYAIFAAHINRKGEYLSIRTAIRNPLNPSQALRYTINPTYYKIYKLKSFAKLLLIKRKLFRQKIEFNTLFKVKRIIDVATHVLPYGFKVMHEHALIESKDIYKSYVNVERLPQIPKFKEPAFFSALCDLRMKSIRIEGQIRLIDNIIFLFKSKRHYVYIILNKEKGLDLKGSSGSPVFNSSNEVVGIVTKPSIFSKRILYITPIDLIIKNINK</sequence>
<keyword evidence="2" id="KW-1185">Reference proteome</keyword>
<dbReference type="Proteomes" id="UP000297762">
    <property type="component" value="Unassembled WGS sequence"/>
</dbReference>
<dbReference type="InterPro" id="IPR043504">
    <property type="entry name" value="Peptidase_S1_PA_chymotrypsin"/>
</dbReference>
<accession>A0A4R9K0T4</accession>
<dbReference type="AlphaFoldDB" id="A0A4R9K0T4"/>
<gene>
    <name evidence="1" type="ORF">EHQ64_16780</name>
</gene>
<dbReference type="SUPFAM" id="SSF50494">
    <property type="entry name" value="Trypsin-like serine proteases"/>
    <property type="match status" value="1"/>
</dbReference>
<organism evidence="1 2">
    <name type="scientific">Leptospira sarikeiensis</name>
    <dbReference type="NCBI Taxonomy" id="2484943"/>
    <lineage>
        <taxon>Bacteria</taxon>
        <taxon>Pseudomonadati</taxon>
        <taxon>Spirochaetota</taxon>
        <taxon>Spirochaetia</taxon>
        <taxon>Leptospirales</taxon>
        <taxon>Leptospiraceae</taxon>
        <taxon>Leptospira</taxon>
    </lineage>
</organism>
<dbReference type="Gene3D" id="2.40.10.10">
    <property type="entry name" value="Trypsin-like serine proteases"/>
    <property type="match status" value="1"/>
</dbReference>
<evidence type="ECO:0000313" key="1">
    <source>
        <dbReference type="EMBL" id="TGL58706.1"/>
    </source>
</evidence>
<name>A0A4R9K0T4_9LEPT</name>
<proteinExistence type="predicted"/>
<comment type="caution">
    <text evidence="1">The sequence shown here is derived from an EMBL/GenBank/DDBJ whole genome shotgun (WGS) entry which is preliminary data.</text>
</comment>
<dbReference type="RefSeq" id="WP_135650954.1">
    <property type="nucleotide sequence ID" value="NZ_RQGF01000035.1"/>
</dbReference>